<comment type="caution">
    <text evidence="1">The sequence shown here is derived from an EMBL/GenBank/DDBJ whole genome shotgun (WGS) entry which is preliminary data.</text>
</comment>
<keyword evidence="2" id="KW-1185">Reference proteome</keyword>
<proteinExistence type="predicted"/>
<organism evidence="1 2">
    <name type="scientific">Ignelater luminosus</name>
    <name type="common">Cucubano</name>
    <name type="synonym">Pyrophorus luminosus</name>
    <dbReference type="NCBI Taxonomy" id="2038154"/>
    <lineage>
        <taxon>Eukaryota</taxon>
        <taxon>Metazoa</taxon>
        <taxon>Ecdysozoa</taxon>
        <taxon>Arthropoda</taxon>
        <taxon>Hexapoda</taxon>
        <taxon>Insecta</taxon>
        <taxon>Pterygota</taxon>
        <taxon>Neoptera</taxon>
        <taxon>Endopterygota</taxon>
        <taxon>Coleoptera</taxon>
        <taxon>Polyphaga</taxon>
        <taxon>Elateriformia</taxon>
        <taxon>Elateroidea</taxon>
        <taxon>Elateridae</taxon>
        <taxon>Agrypninae</taxon>
        <taxon>Pyrophorini</taxon>
        <taxon>Ignelater</taxon>
    </lineage>
</organism>
<name>A0A8K0G8A7_IGNLU</name>
<reference evidence="1" key="1">
    <citation type="submission" date="2019-08" db="EMBL/GenBank/DDBJ databases">
        <title>The genome of the North American firefly Photinus pyralis.</title>
        <authorList>
            <consortium name="Photinus pyralis genome working group"/>
            <person name="Fallon T.R."/>
            <person name="Sander Lower S.E."/>
            <person name="Weng J.-K."/>
        </authorList>
    </citation>
    <scope>NUCLEOTIDE SEQUENCE</scope>
    <source>
        <strain evidence="1">TRF0915ILg1</strain>
        <tissue evidence="1">Whole body</tissue>
    </source>
</reference>
<dbReference type="AlphaFoldDB" id="A0A8K0G8A7"/>
<accession>A0A8K0G8A7</accession>
<sequence length="122" mass="14311">MDDLSKIIFDATTQLQNIDLNVLPIVSDQVHKKLFVTNHFMRPEGDNIILMPDSSTVNDDFLKKLDFMIRSPSYLVTMHIEVVDYCHWDNVTEQDGFQYVTDYLARKRCERRSCDLCIANMF</sequence>
<gene>
    <name evidence="1" type="ORF">ILUMI_13841</name>
</gene>
<protein>
    <submittedName>
        <fullName evidence="1">Uncharacterized protein</fullName>
    </submittedName>
</protein>
<evidence type="ECO:0000313" key="1">
    <source>
        <dbReference type="EMBL" id="KAF2892332.1"/>
    </source>
</evidence>
<dbReference type="Proteomes" id="UP000801492">
    <property type="component" value="Unassembled WGS sequence"/>
</dbReference>
<evidence type="ECO:0000313" key="2">
    <source>
        <dbReference type="Proteomes" id="UP000801492"/>
    </source>
</evidence>
<dbReference type="EMBL" id="VTPC01008804">
    <property type="protein sequence ID" value="KAF2892332.1"/>
    <property type="molecule type" value="Genomic_DNA"/>
</dbReference>